<accession>A0A6J7IX50</accession>
<dbReference type="EMBL" id="CAFBNE010000011">
    <property type="protein sequence ID" value="CAB4935713.1"/>
    <property type="molecule type" value="Genomic_DNA"/>
</dbReference>
<evidence type="ECO:0000313" key="1">
    <source>
        <dbReference type="EMBL" id="CAB4935713.1"/>
    </source>
</evidence>
<reference evidence="1" key="1">
    <citation type="submission" date="2020-05" db="EMBL/GenBank/DDBJ databases">
        <authorList>
            <person name="Chiriac C."/>
            <person name="Salcher M."/>
            <person name="Ghai R."/>
            <person name="Kavagutti S V."/>
        </authorList>
    </citation>
    <scope>NUCLEOTIDE SEQUENCE</scope>
</reference>
<sequence length="137" mass="13907">MHALLPVIAMAALLTGCGPTTPEEAASSESVAQAEALRSQLLVLEASGVNVPVPAVETLTVLYGADGGIACINAESAFITGFNAGHFGSPSGRRSGVLDPAAIAYDAAVLSTYCPESLERYKAAVEGWASDRTLPGS</sequence>
<gene>
    <name evidence="1" type="ORF">UFOPK3772_00553</name>
</gene>
<dbReference type="AlphaFoldDB" id="A0A6J7IX50"/>
<protein>
    <submittedName>
        <fullName evidence="1">Unannotated protein</fullName>
    </submittedName>
</protein>
<name>A0A6J7IX50_9ZZZZ</name>
<proteinExistence type="predicted"/>
<organism evidence="1">
    <name type="scientific">freshwater metagenome</name>
    <dbReference type="NCBI Taxonomy" id="449393"/>
    <lineage>
        <taxon>unclassified sequences</taxon>
        <taxon>metagenomes</taxon>
        <taxon>ecological metagenomes</taxon>
    </lineage>
</organism>